<dbReference type="PANTHER" id="PTHR46743">
    <property type="entry name" value="TEICHOIC ACIDS EXPORT ATP-BINDING PROTEIN TAGH"/>
    <property type="match status" value="1"/>
</dbReference>
<dbReference type="InterPro" id="IPR027417">
    <property type="entry name" value="P-loop_NTPase"/>
</dbReference>
<dbReference type="PROSITE" id="PS50893">
    <property type="entry name" value="ABC_TRANSPORTER_2"/>
    <property type="match status" value="1"/>
</dbReference>
<dbReference type="Pfam" id="PF00005">
    <property type="entry name" value="ABC_tran"/>
    <property type="match status" value="1"/>
</dbReference>
<dbReference type="KEGG" id="rcf:Poly24_00540"/>
<reference evidence="6 7" key="1">
    <citation type="submission" date="2019-02" db="EMBL/GenBank/DDBJ databases">
        <title>Deep-cultivation of Planctomycetes and their phenomic and genomic characterization uncovers novel biology.</title>
        <authorList>
            <person name="Wiegand S."/>
            <person name="Jogler M."/>
            <person name="Boedeker C."/>
            <person name="Pinto D."/>
            <person name="Vollmers J."/>
            <person name="Rivas-Marin E."/>
            <person name="Kohn T."/>
            <person name="Peeters S.H."/>
            <person name="Heuer A."/>
            <person name="Rast P."/>
            <person name="Oberbeckmann S."/>
            <person name="Bunk B."/>
            <person name="Jeske O."/>
            <person name="Meyerdierks A."/>
            <person name="Storesund J.E."/>
            <person name="Kallscheuer N."/>
            <person name="Luecker S."/>
            <person name="Lage O.M."/>
            <person name="Pohl T."/>
            <person name="Merkel B.J."/>
            <person name="Hornburger P."/>
            <person name="Mueller R.-W."/>
            <person name="Bruemmer F."/>
            <person name="Labrenz M."/>
            <person name="Spormann A.M."/>
            <person name="Op den Camp H."/>
            <person name="Overmann J."/>
            <person name="Amann R."/>
            <person name="Jetten M.S.M."/>
            <person name="Mascher T."/>
            <person name="Medema M.H."/>
            <person name="Devos D.P."/>
            <person name="Kaster A.-K."/>
            <person name="Ovreas L."/>
            <person name="Rohde M."/>
            <person name="Galperin M.Y."/>
            <person name="Jogler C."/>
        </authorList>
    </citation>
    <scope>NUCLEOTIDE SEQUENCE [LARGE SCALE GENOMIC DNA]</scope>
    <source>
        <strain evidence="6 7">Poly24</strain>
    </source>
</reference>
<sequence>MLRKPLQRVATEEFWALKGIELGIKKGEIVGVIGCNGAGKSTLLKVLSRITEPTTGRIELFGRVGSLLEVGTGFHPELTGRENIYLNGAILGMSRFQISKQFDAIVDFAGVEKFLDTPVKRYSSGMYVRLAFAIAAHVNPDILIIDEVLAVGDAEFQTRCLRKMEEVSSNGSTVLFVSHDLNAVKSLCTRAVLLEGGSVSYDSSPEQAIQQYSSRGQFRNTLAYSHNAAAALITQLLFLSPEGGETSVIDVAAPVRILTEIEIREGTENLELCLRLELSTGVYLGSIRTPAGILDVCGQYPGRYQILLDFELPALLPQTIQLSAWLHVPKVKLYDMQERCRRIVILNSSLNHASRFDLDNGGPLGFVPTKISVDRVSTN</sequence>
<dbReference type="EMBL" id="CP036348">
    <property type="protein sequence ID" value="QDV66370.1"/>
    <property type="molecule type" value="Genomic_DNA"/>
</dbReference>
<dbReference type="GO" id="GO:0016887">
    <property type="term" value="F:ATP hydrolysis activity"/>
    <property type="evidence" value="ECO:0007669"/>
    <property type="project" value="InterPro"/>
</dbReference>
<dbReference type="InterPro" id="IPR003439">
    <property type="entry name" value="ABC_transporter-like_ATP-bd"/>
</dbReference>
<dbReference type="InterPro" id="IPR003593">
    <property type="entry name" value="AAA+_ATPase"/>
</dbReference>
<evidence type="ECO:0000313" key="7">
    <source>
        <dbReference type="Proteomes" id="UP000315082"/>
    </source>
</evidence>
<gene>
    <name evidence="6" type="primary">tagH_2</name>
    <name evidence="6" type="ORF">Poly24_00540</name>
</gene>
<evidence type="ECO:0000256" key="1">
    <source>
        <dbReference type="ARBA" id="ARBA00005417"/>
    </source>
</evidence>
<dbReference type="AlphaFoldDB" id="A0A518JLE7"/>
<dbReference type="GO" id="GO:0140359">
    <property type="term" value="F:ABC-type transporter activity"/>
    <property type="evidence" value="ECO:0007669"/>
    <property type="project" value="InterPro"/>
</dbReference>
<organism evidence="6 7">
    <name type="scientific">Rosistilla carotiformis</name>
    <dbReference type="NCBI Taxonomy" id="2528017"/>
    <lineage>
        <taxon>Bacteria</taxon>
        <taxon>Pseudomonadati</taxon>
        <taxon>Planctomycetota</taxon>
        <taxon>Planctomycetia</taxon>
        <taxon>Pirellulales</taxon>
        <taxon>Pirellulaceae</taxon>
        <taxon>Rosistilla</taxon>
    </lineage>
</organism>
<dbReference type="CDD" id="cd03220">
    <property type="entry name" value="ABC_KpsT_Wzt"/>
    <property type="match status" value="1"/>
</dbReference>
<comment type="similarity">
    <text evidence="1">Belongs to the ABC transporter superfamily.</text>
</comment>
<evidence type="ECO:0000256" key="3">
    <source>
        <dbReference type="ARBA" id="ARBA00022741"/>
    </source>
</evidence>
<dbReference type="GO" id="GO:0005524">
    <property type="term" value="F:ATP binding"/>
    <property type="evidence" value="ECO:0007669"/>
    <property type="project" value="UniProtKB-KW"/>
</dbReference>
<keyword evidence="3" id="KW-0547">Nucleotide-binding</keyword>
<keyword evidence="7" id="KW-1185">Reference proteome</keyword>
<proteinExistence type="inferred from homology"/>
<name>A0A518JLE7_9BACT</name>
<evidence type="ECO:0000256" key="4">
    <source>
        <dbReference type="ARBA" id="ARBA00022840"/>
    </source>
</evidence>
<dbReference type="PANTHER" id="PTHR46743:SF2">
    <property type="entry name" value="TEICHOIC ACIDS EXPORT ATP-BINDING PROTEIN TAGH"/>
    <property type="match status" value="1"/>
</dbReference>
<dbReference type="SMART" id="SM00382">
    <property type="entry name" value="AAA"/>
    <property type="match status" value="1"/>
</dbReference>
<evidence type="ECO:0000256" key="2">
    <source>
        <dbReference type="ARBA" id="ARBA00022448"/>
    </source>
</evidence>
<evidence type="ECO:0000313" key="6">
    <source>
        <dbReference type="EMBL" id="QDV66370.1"/>
    </source>
</evidence>
<keyword evidence="2" id="KW-0813">Transport</keyword>
<dbReference type="Gene3D" id="3.40.50.300">
    <property type="entry name" value="P-loop containing nucleotide triphosphate hydrolases"/>
    <property type="match status" value="1"/>
</dbReference>
<dbReference type="Proteomes" id="UP000315082">
    <property type="component" value="Chromosome"/>
</dbReference>
<evidence type="ECO:0000259" key="5">
    <source>
        <dbReference type="PROSITE" id="PS50893"/>
    </source>
</evidence>
<keyword evidence="4 6" id="KW-0067">ATP-binding</keyword>
<accession>A0A518JLE7</accession>
<dbReference type="SUPFAM" id="SSF52540">
    <property type="entry name" value="P-loop containing nucleoside triphosphate hydrolases"/>
    <property type="match status" value="1"/>
</dbReference>
<feature type="domain" description="ABC transporter" evidence="5">
    <location>
        <begin position="1"/>
        <end position="221"/>
    </location>
</feature>
<protein>
    <submittedName>
        <fullName evidence="6">Teichoic acids export ATP-binding protein TagH</fullName>
    </submittedName>
</protein>
<dbReference type="InterPro" id="IPR015860">
    <property type="entry name" value="ABC_transpr_TagH-like"/>
</dbReference>
<dbReference type="GO" id="GO:0016020">
    <property type="term" value="C:membrane"/>
    <property type="evidence" value="ECO:0007669"/>
    <property type="project" value="InterPro"/>
</dbReference>
<dbReference type="InterPro" id="IPR050683">
    <property type="entry name" value="Bact_Polysacc_Export_ATP-bd"/>
</dbReference>